<evidence type="ECO:0000256" key="2">
    <source>
        <dbReference type="ARBA" id="ARBA00023043"/>
    </source>
</evidence>
<feature type="compositionally biased region" description="Basic residues" evidence="4">
    <location>
        <begin position="1698"/>
        <end position="1717"/>
    </location>
</feature>
<accession>A0A061IUF6</accession>
<feature type="compositionally biased region" description="Basic and acidic residues" evidence="4">
    <location>
        <begin position="2104"/>
        <end position="2117"/>
    </location>
</feature>
<feature type="region of interest" description="Disordered" evidence="4">
    <location>
        <begin position="2854"/>
        <end position="2905"/>
    </location>
</feature>
<evidence type="ECO:0000313" key="6">
    <source>
        <dbReference type="EMBL" id="ESL05685.1"/>
    </source>
</evidence>
<comment type="caution">
    <text evidence="6">The sequence shown here is derived from an EMBL/GenBank/DDBJ whole genome shotgun (WGS) entry which is preliminary data.</text>
</comment>
<evidence type="ECO:0000256" key="3">
    <source>
        <dbReference type="PROSITE-ProRule" id="PRU00023"/>
    </source>
</evidence>
<dbReference type="InterPro" id="IPR043136">
    <property type="entry name" value="B30.2/SPRY_sf"/>
</dbReference>
<dbReference type="PANTHER" id="PTHR24173:SF74">
    <property type="entry name" value="ANKYRIN REPEAT DOMAIN-CONTAINING PROTEIN 16"/>
    <property type="match status" value="1"/>
</dbReference>
<organism evidence="6 7">
    <name type="scientific">Trypanosoma rangeli SC58</name>
    <dbReference type="NCBI Taxonomy" id="429131"/>
    <lineage>
        <taxon>Eukaryota</taxon>
        <taxon>Discoba</taxon>
        <taxon>Euglenozoa</taxon>
        <taxon>Kinetoplastea</taxon>
        <taxon>Metakinetoplastina</taxon>
        <taxon>Trypanosomatida</taxon>
        <taxon>Trypanosomatidae</taxon>
        <taxon>Trypanosoma</taxon>
        <taxon>Herpetosoma</taxon>
    </lineage>
</organism>
<dbReference type="SMART" id="SM00248">
    <property type="entry name" value="ANK"/>
    <property type="match status" value="12"/>
</dbReference>
<feature type="region of interest" description="Disordered" evidence="4">
    <location>
        <begin position="9"/>
        <end position="28"/>
    </location>
</feature>
<evidence type="ECO:0000259" key="5">
    <source>
        <dbReference type="Pfam" id="PF00622"/>
    </source>
</evidence>
<feature type="region of interest" description="Disordered" evidence="4">
    <location>
        <begin position="2513"/>
        <end position="2542"/>
    </location>
</feature>
<dbReference type="SUPFAM" id="SSF48403">
    <property type="entry name" value="Ankyrin repeat"/>
    <property type="match status" value="2"/>
</dbReference>
<proteinExistence type="predicted"/>
<dbReference type="PROSITE" id="PS50297">
    <property type="entry name" value="ANK_REP_REGION"/>
    <property type="match status" value="2"/>
</dbReference>
<dbReference type="Gene3D" id="1.25.40.20">
    <property type="entry name" value="Ankyrin repeat-containing domain"/>
    <property type="match status" value="3"/>
</dbReference>
<feature type="repeat" description="ANK" evidence="3">
    <location>
        <begin position="1281"/>
        <end position="1313"/>
    </location>
</feature>
<feature type="region of interest" description="Disordered" evidence="4">
    <location>
        <begin position="532"/>
        <end position="556"/>
    </location>
</feature>
<dbReference type="CDD" id="cd11709">
    <property type="entry name" value="SPRY"/>
    <property type="match status" value="1"/>
</dbReference>
<dbReference type="InterPro" id="IPR003877">
    <property type="entry name" value="SPRY_dom"/>
</dbReference>
<dbReference type="Pfam" id="PF00023">
    <property type="entry name" value="Ank"/>
    <property type="match status" value="1"/>
</dbReference>
<feature type="repeat" description="ANK" evidence="3">
    <location>
        <begin position="1459"/>
        <end position="1491"/>
    </location>
</feature>
<feature type="domain" description="SPRY" evidence="5">
    <location>
        <begin position="912"/>
        <end position="962"/>
    </location>
</feature>
<dbReference type="Pfam" id="PF12796">
    <property type="entry name" value="Ank_2"/>
    <property type="match status" value="1"/>
</dbReference>
<dbReference type="Gene3D" id="2.60.120.920">
    <property type="match status" value="1"/>
</dbReference>
<dbReference type="Pfam" id="PF00622">
    <property type="entry name" value="SPRY"/>
    <property type="match status" value="1"/>
</dbReference>
<sequence length="3433" mass="380024">MAFATGVHLPRVQGGNATNPSWGKKKGQANYSQNVGALTATPQLSKSDVACVFPNAVDVLNCSEEEFLGLLTTLREATEHAREPIMKGKKRTKGYTKRQMTAMQEELLSYQSTLVRACTMLKESAEAVNARLSKLNAEESLLNEYYQTLDSEIELGEKYGLPKDGRYHLQQRELMRIVPRQRYGEQRVFLEGRHEKLTALLRELEEEERAIFPGTAGKDAAAAEAAALSREHGMGNSTGEKLEDAYGGSASAPGGGNNLELRLRMRPLLQKLHELCIVPALSPCCVKSRLRKELLLPFSARVLALKIDEGNNAGERFVEWYVNTVIDPLAMTQLVELVPREYLVTTTVRFVNACDTYLSLRQTQALPDVSHVLLQAIAEGRPDALATLVLSPSDSYLHALENKEHVAIVFYAALVAGQMEVLRHLMSVGLYNVNALIAWLFLNPNTEAPAYMAYMTEVRSAVKKYMQKEVSQQQDVINAETLRNELDGEIMASALVLSTVRSSSRIPSMTRGLCETLRRFLQERRRWKSYVASQANKTTDTTHTKENGEASSVSPSVMVPQSPFMGVVRTTTQTSFASEVSFSHVLEKRRLDRIPLSSVKCAVLPAVTTSFMRRVDLWGYTPLKATTSHFLLVGDTSTANAHVVHLPPQHAELWPDDFTETSHARWKREEQKVSAKTKGPSFYYEVHISLKFLLSGIPVSTTPLSSLPPSEDRPGLQTSTVFVGWCSEECVASADGRSTHPALGSDHNSIGISFDILHRAMVNECVEEIILRPMKHERGRTSVYPVHNEEVLQDKAMEDLERNSKNSSFPLMRILLEKNDEKGNNMEFGCHFNGPFSSPIYGSLSSIDNTSPSDDFLLSVGACASTGTVVPNIEFVSQKGNGSKADEGDKTRWTSVFAYNSVVLRGVSVYNSQSLVVGCHVNFGDRSASFTVNGESLGTAFTTLPSQAGLRPAVSLQASKQISEMLQRVMSSDAAIVRFVFEEAHLLVTQRVVPAQSNFPVACSVAETRKETLERSKEKEQIRGLIPGVLTSSCPLLFDESMMQCALLRLITCGERTLLTGDDVNELIQAEGKTLSLGPTVRVTASSVRQLLNAQSNADDLLFFPPVLVKRRSDDTQGENGVAIIPEEVSLMPLCVALAQRQRVPAYCIAVNPLTDYLAQDDVSRRQRRMALLASATLGYMEVLYVLLERMSIAETLSLFTLKLSRNDPDYELTGKQMRIFSLGSCRKCTSAVVMHRVEYTPLHCALLEEHYDCVHLLLYYLNRLLPEEYKRHAVNVMTRSGETALLMACRLGYTKIAKRLLAMGAAPSSFDRVTRTNCLELACASRSEEIAVALLQTPHYSSQVAVNLSGVATPICWCALNNLGSLIPLLLKNGANLNVTLDGLTPLLLAVTFGSEEAALQLLNCSEVVSSVSSYLAQAGHPTQSHSFHGEANEEDSVNVSEVRRTVVVDINALDSLTQSSALHLACELGQLEVARGLIAKGALLSLHNKAKFATPLHLAIINGHEKLALEILEYAKDKLRRGHSVLNITAPEKNADTALHLAARQGMLQVIEYVMLQFSEEEIARLSGIRVFAKRPTPVNVVATNRQGMTPLLVAIHAHQEAAAQLIASLMPETLPNPGGPVIDGTCTAVLASDAEELDNLTLYFLSQQRYAAKESFREEFFARYNANRRQIDLREDGGQLDVDEKNVVGFPEREKRRKRDKARKAHHHHLHSRRALASQRRDISSALLSRTSLSQATYAEKLGERTGVQGPILSHRRTAGGSQALRAGKPRRRSTFVRMLLAKGGIGLTTRTFIQILEQGFPLEEIYVMVDTISTETTRSTQSVSAMQHVETLILFFREYGGVRIATRDAVVFARQLLASPVLAGIMDSEQLDNAKKRMMEMRPLCRELVSVIRSRGQRPECVEDMRQMIEQRGVVGPSLEEEVTTPFGFTVLQLAATLGLPHVCEFLLNECELHPLYVPPTSGIPCSDSKWLLSPFRLALRSLNVETVSIFLLLELQSGDVQELLEHKELPRADELEQTALQEIIRKPLDTLSAAAATDTLHVMRLLLHNGAVVQGNFDNEGADAWMLAVRAAPGKGTKLEVFFEEDVKLGMDEEEEGSEEHSMDESTDKSAHLRVDSHTWEPELMRRRESCKDGWKTMSFEANEEPKLPLRMPFMSSMTAPQWMNSPTVIQTFSDGTHVGLNKKRYYAQLIFLCAEYNPQSLCTLLERYPHVLSPSVVNPVTGDTLLLFLLRLAANIYLVECGADAFSQNNTSNEEVILTPRCMTLESKTISTSDGDSVPYRDPITIPTVRSLLLVVEQLLRKFSFDNVYYEHSDGETALALAARLSYTPIVSLIVQQRNVSKVGALSRRNTEESEALFTAPSDLSEVASEKVQINDDLARNLESSSCWVMLATRLYYAEEEMDMLLTILRHLRTASTRFSFLSMVYSNLHPIVALRIVEQYANDVKNIFTQPEAINAFWSNVLYAQFVGRLEEVSVTSAEWSSILSVLLPAASAIPIYLIETTPTLPSTSLPDSPPSTQLSPDEPASPTKNEKARNRAAPNWSFIVKKTRQYVRQLAAAAVCVASPPSAIASLHGGGVIPSSQRQVLTVMSNHFHELIELSVRYDNSTMLQNLMNSAPAELQACVKNVWRELMEKYHIDVVAIAAGSMNIIRTLASVPETAPLLSSERYERIDLATGLSEEVVMARDAVPETLSSSTKLMSSPGNATLVRGERTSSFSAVISSRRSFVRATVAANENKWNRKKTRENKQAVVNILALDATRADTSPEDGKGDTEKYETSLQYMDVMTAARERTTASEVTWGIGAAARPIALHEKGRTTAHATTQLQPNSNFSAQSKVSAVAVNDDFQERMDQPLGTDGGLSVSSARRKSRRRSATLEVTRVSNSLRHAPPSLEQSAPPPPPQYLPYYLCDWALHATLVLHAPRPSCRTIDTLLYLMDQRAPLTASAVQLFLVASRPLNYWESSDGQPITLNYATRTNKDTLLHILVQNDQLQLAHYFLAAALCYFTYYQYDPPSTMPPHFALMDMPKPQKPFQSSDLPGTNETEELEAVEEESVYPAVFLRSMLRLNKRGLTPFDYARGPMVSLLMEYGCVPPTYRPNPRGFCRAIRLSLSPSVFYRVPRLLLVSANFIELHDEGKPKPRNHTAELLARDAADAMLIRNQKVSQHTTKLNFLPSVLAGNVSLLHLGLCSADDELVLQYIKEKRKRQLLSFALSQVPRNTPTPHSMTQFLSTAVGTQPRGKTAHLTAPKAKGLSRNQSPVQRGTPEKELPSALKLIDILRERGFVLFPLVLPLDLETGQPLRQGHCDDSTAILLTLTPMALATCAGVVRRDENSQANKWPSKPKDALRSTSKAKTSFTPPRFIPTVGKSYHPAEALDAWVASRRSSKTAASGKEPHMNLLVRSVGNGLAGRTIQLLGLYPAPSYETQK</sequence>
<dbReference type="InterPro" id="IPR002110">
    <property type="entry name" value="Ankyrin_rpt"/>
</dbReference>
<protein>
    <recommendedName>
        <fullName evidence="5">SPRY domain-containing protein</fullName>
    </recommendedName>
</protein>
<evidence type="ECO:0000256" key="1">
    <source>
        <dbReference type="ARBA" id="ARBA00022737"/>
    </source>
</evidence>
<feature type="region of interest" description="Disordered" evidence="4">
    <location>
        <begin position="3337"/>
        <end position="3360"/>
    </location>
</feature>
<dbReference type="InterPro" id="IPR036770">
    <property type="entry name" value="Ankyrin_rpt-contain_sf"/>
</dbReference>
<feature type="compositionally biased region" description="Low complexity" evidence="4">
    <location>
        <begin position="2513"/>
        <end position="2528"/>
    </location>
</feature>
<evidence type="ECO:0000313" key="7">
    <source>
        <dbReference type="Proteomes" id="UP000031737"/>
    </source>
</evidence>
<feature type="region of interest" description="Disordered" evidence="4">
    <location>
        <begin position="2097"/>
        <end position="2117"/>
    </location>
</feature>
<evidence type="ECO:0000256" key="4">
    <source>
        <dbReference type="SAM" id="MobiDB-lite"/>
    </source>
</evidence>
<gene>
    <name evidence="6" type="ORF">TRSC58_06656</name>
</gene>
<dbReference type="PANTHER" id="PTHR24173">
    <property type="entry name" value="ANKYRIN REPEAT CONTAINING"/>
    <property type="match status" value="1"/>
</dbReference>
<dbReference type="Proteomes" id="UP000031737">
    <property type="component" value="Unassembled WGS sequence"/>
</dbReference>
<feature type="region of interest" description="Disordered" evidence="4">
    <location>
        <begin position="1694"/>
        <end position="1719"/>
    </location>
</feature>
<dbReference type="InterPro" id="IPR013320">
    <property type="entry name" value="ConA-like_dom_sf"/>
</dbReference>
<dbReference type="OrthoDB" id="20872at2759"/>
<feature type="region of interest" description="Disordered" evidence="4">
    <location>
        <begin position="3250"/>
        <end position="3271"/>
    </location>
</feature>
<name>A0A061IUF6_TRYRA</name>
<dbReference type="EMBL" id="AUPL01006656">
    <property type="protein sequence ID" value="ESL05685.1"/>
    <property type="molecule type" value="Genomic_DNA"/>
</dbReference>
<keyword evidence="7" id="KW-1185">Reference proteome</keyword>
<dbReference type="SUPFAM" id="SSF49899">
    <property type="entry name" value="Concanavalin A-like lectins/glucanases"/>
    <property type="match status" value="1"/>
</dbReference>
<reference evidence="6 7" key="1">
    <citation type="submission" date="2013-07" db="EMBL/GenBank/DDBJ databases">
        <authorList>
            <person name="Stoco P.H."/>
            <person name="Wagner G."/>
            <person name="Gerber A."/>
            <person name="Zaha A."/>
            <person name="Thompson C."/>
            <person name="Bartholomeu D.C."/>
            <person name="Luckemeyer D.D."/>
            <person name="Bahia D."/>
            <person name="Loreto E."/>
            <person name="Prestes E.B."/>
            <person name="Lima F.M."/>
            <person name="Rodrigues-Luiz G."/>
            <person name="Vallejo G.A."/>
            <person name="Filho J.F."/>
            <person name="Monteiro K.M."/>
            <person name="Tyler K.M."/>
            <person name="de Almeida L.G."/>
            <person name="Ortiz M.F."/>
            <person name="Siervo M.A."/>
            <person name="de Moraes M.H."/>
            <person name="Cunha O.L."/>
            <person name="Mendonca-Neto R."/>
            <person name="Silva R."/>
            <person name="Teixeira S.M."/>
            <person name="Murta S.M."/>
            <person name="Sincero T.C."/>
            <person name="Mendes T.A."/>
            <person name="Urmenyi T.P."/>
            <person name="Silva V.G."/>
            <person name="da Rocha W.D."/>
            <person name="Andersson B."/>
            <person name="Romanha A.J."/>
            <person name="Steindel M."/>
            <person name="de Vasconcelos A.T."/>
            <person name="Grisard E.C."/>
        </authorList>
    </citation>
    <scope>NUCLEOTIDE SEQUENCE [LARGE SCALE GENOMIC DNA]</scope>
    <source>
        <strain evidence="6 7">SC58</strain>
    </source>
</reference>
<keyword evidence="2 3" id="KW-0040">ANK repeat</keyword>
<keyword evidence="1" id="KW-0677">Repeat</keyword>
<dbReference type="VEuPathDB" id="TriTrypDB:TRSC58_06656"/>
<dbReference type="PROSITE" id="PS50088">
    <property type="entry name" value="ANK_REPEAT"/>
    <property type="match status" value="2"/>
</dbReference>